<dbReference type="Gene3D" id="1.20.1290.10">
    <property type="entry name" value="AhpD-like"/>
    <property type="match status" value="1"/>
</dbReference>
<dbReference type="PANTHER" id="PTHR34846:SF11">
    <property type="entry name" value="4-CARBOXYMUCONOLACTONE DECARBOXYLASE FAMILY PROTEIN (AFU_ORTHOLOGUE AFUA_6G11590)"/>
    <property type="match status" value="1"/>
</dbReference>
<evidence type="ECO:0000313" key="2">
    <source>
        <dbReference type="EMBL" id="OIQ72736.1"/>
    </source>
</evidence>
<dbReference type="Pfam" id="PF02627">
    <property type="entry name" value="CMD"/>
    <property type="match status" value="1"/>
</dbReference>
<accession>A0A1J5PPL3</accession>
<name>A0A1J5PPL3_9ZZZZ</name>
<organism evidence="2">
    <name type="scientific">mine drainage metagenome</name>
    <dbReference type="NCBI Taxonomy" id="410659"/>
    <lineage>
        <taxon>unclassified sequences</taxon>
        <taxon>metagenomes</taxon>
        <taxon>ecological metagenomes</taxon>
    </lineage>
</organism>
<gene>
    <name evidence="2" type="ORF">GALL_456340</name>
</gene>
<comment type="caution">
    <text evidence="2">The sequence shown here is derived from an EMBL/GenBank/DDBJ whole genome shotgun (WGS) entry which is preliminary data.</text>
</comment>
<proteinExistence type="predicted"/>
<dbReference type="GO" id="GO:0051920">
    <property type="term" value="F:peroxiredoxin activity"/>
    <property type="evidence" value="ECO:0007669"/>
    <property type="project" value="InterPro"/>
</dbReference>
<dbReference type="PANTHER" id="PTHR34846">
    <property type="entry name" value="4-CARBOXYMUCONOLACTONE DECARBOXYLASE FAMILY PROTEIN (AFU_ORTHOLOGUE AFUA_6G11590)"/>
    <property type="match status" value="1"/>
</dbReference>
<feature type="domain" description="Carboxymuconolactone decarboxylase-like" evidence="1">
    <location>
        <begin position="64"/>
        <end position="126"/>
    </location>
</feature>
<dbReference type="InterPro" id="IPR029032">
    <property type="entry name" value="AhpD-like"/>
</dbReference>
<reference evidence="2" key="1">
    <citation type="submission" date="2016-10" db="EMBL/GenBank/DDBJ databases">
        <title>Sequence of Gallionella enrichment culture.</title>
        <authorList>
            <person name="Poehlein A."/>
            <person name="Muehling M."/>
            <person name="Daniel R."/>
        </authorList>
    </citation>
    <scope>NUCLEOTIDE SEQUENCE</scope>
</reference>
<dbReference type="SUPFAM" id="SSF69118">
    <property type="entry name" value="AhpD-like"/>
    <property type="match status" value="1"/>
</dbReference>
<dbReference type="EMBL" id="MLJW01003149">
    <property type="protein sequence ID" value="OIQ72736.1"/>
    <property type="molecule type" value="Genomic_DNA"/>
</dbReference>
<protein>
    <submittedName>
        <fullName evidence="2">Carboxymuconolactone decarboxylase family protein</fullName>
    </submittedName>
</protein>
<dbReference type="InterPro" id="IPR003779">
    <property type="entry name" value="CMD-like"/>
</dbReference>
<evidence type="ECO:0000259" key="1">
    <source>
        <dbReference type="Pfam" id="PF02627"/>
    </source>
</evidence>
<dbReference type="AlphaFoldDB" id="A0A1J5PPL3"/>
<sequence length="208" mass="22840">MKIILRVSAVCVLFAGSAVALTGERMPEIPLDKMSAAQRSIADAIMSGPRKRMSGPFNAWLRSPELADRLQKVGEYVRFNTSLDKRVNEMAILMTAQAWGSQYEWYAHAPLALKAGLDPAIVAAVGAGRKPDNMKDDEAIVWEFTTQLRRDHGVDDAIYARALEKFGETGIMDLVAVNGYYDVVSMTLNVAHVTPPADAEVPFKQASR</sequence>